<dbReference type="PRINTS" id="PR00401">
    <property type="entry name" value="SH2DOMAIN"/>
</dbReference>
<dbReference type="OrthoDB" id="3175255at2759"/>
<reference evidence="4 5" key="1">
    <citation type="submission" date="2015-09" db="EMBL/GenBank/DDBJ databases">
        <title>Draft genome of the parasitic nematode Teladorsagia circumcincta isolate WARC Sus (inbred).</title>
        <authorList>
            <person name="Mitreva M."/>
        </authorList>
    </citation>
    <scope>NUCLEOTIDE SEQUENCE [LARGE SCALE GENOMIC DNA]</scope>
    <source>
        <strain evidence="4 5">S</strain>
    </source>
</reference>
<dbReference type="GO" id="GO:0046935">
    <property type="term" value="F:1-phosphatidylinositol-3-kinase regulator activity"/>
    <property type="evidence" value="ECO:0007669"/>
    <property type="project" value="TreeGrafter"/>
</dbReference>
<proteinExistence type="predicted"/>
<dbReference type="EMBL" id="KZ355729">
    <property type="protein sequence ID" value="PIO60310.1"/>
    <property type="molecule type" value="Genomic_DNA"/>
</dbReference>
<dbReference type="SMART" id="SM00252">
    <property type="entry name" value="SH2"/>
    <property type="match status" value="1"/>
</dbReference>
<dbReference type="InterPro" id="IPR036860">
    <property type="entry name" value="SH2_dom_sf"/>
</dbReference>
<dbReference type="PANTHER" id="PTHR10155">
    <property type="entry name" value="PHOSPHATIDYLINOSITOL 3-KINASE REGULATORY SUBUNIT"/>
    <property type="match status" value="1"/>
</dbReference>
<sequence>MAGGQLSDQIWYWGNVDKSMVSEIMQDQPEGTFMVRDASSPGDYTLTVRFGGHTKLVRIHVYKGRCGFALESLTHDSVVIDLDRKVKQLEDVLSTLQSCRESNDETDPKRVHTFKANSELVEKSIKKLKEEREFVVDRRARVAKIIEDLEQASAHAKNCFDSSYLVNDPSKEAAAVLILQARARLLERMGRHRTTDGIFLIRPSASQGWGFENGGVYFVTIGDFVRYYANASLEEHNSEIKTTLTMPAL</sequence>
<keyword evidence="5" id="KW-1185">Reference proteome</keyword>
<dbReference type="PANTHER" id="PTHR10155:SF10">
    <property type="entry name" value="PI3K21B, ISOFORM B"/>
    <property type="match status" value="1"/>
</dbReference>
<dbReference type="Proteomes" id="UP000230423">
    <property type="component" value="Unassembled WGS sequence"/>
</dbReference>
<dbReference type="SUPFAM" id="SSF55550">
    <property type="entry name" value="SH2 domain"/>
    <property type="match status" value="2"/>
</dbReference>
<evidence type="ECO:0000256" key="1">
    <source>
        <dbReference type="ARBA" id="ARBA00022999"/>
    </source>
</evidence>
<dbReference type="Pfam" id="PF00017">
    <property type="entry name" value="SH2"/>
    <property type="match status" value="1"/>
</dbReference>
<organism evidence="4 5">
    <name type="scientific">Teladorsagia circumcincta</name>
    <name type="common">Brown stomach worm</name>
    <name type="synonym">Ostertagia circumcincta</name>
    <dbReference type="NCBI Taxonomy" id="45464"/>
    <lineage>
        <taxon>Eukaryota</taxon>
        <taxon>Metazoa</taxon>
        <taxon>Ecdysozoa</taxon>
        <taxon>Nematoda</taxon>
        <taxon>Chromadorea</taxon>
        <taxon>Rhabditida</taxon>
        <taxon>Rhabditina</taxon>
        <taxon>Rhabditomorpha</taxon>
        <taxon>Strongyloidea</taxon>
        <taxon>Trichostrongylidae</taxon>
        <taxon>Teladorsagia</taxon>
    </lineage>
</organism>
<keyword evidence="1 2" id="KW-0727">SH2 domain</keyword>
<dbReference type="PROSITE" id="PS50001">
    <property type="entry name" value="SH2"/>
    <property type="match status" value="1"/>
</dbReference>
<evidence type="ECO:0000313" key="5">
    <source>
        <dbReference type="Proteomes" id="UP000230423"/>
    </source>
</evidence>
<dbReference type="GO" id="GO:0008286">
    <property type="term" value="P:insulin receptor signaling pathway"/>
    <property type="evidence" value="ECO:0007669"/>
    <property type="project" value="TreeGrafter"/>
</dbReference>
<evidence type="ECO:0000256" key="2">
    <source>
        <dbReference type="PROSITE-ProRule" id="PRU00191"/>
    </source>
</evidence>
<dbReference type="AlphaFoldDB" id="A0A2G9TSQ1"/>
<protein>
    <submittedName>
        <fullName evidence="4">SH2 domain protein</fullName>
    </submittedName>
</protein>
<feature type="domain" description="SH2" evidence="3">
    <location>
        <begin position="11"/>
        <end position="93"/>
    </location>
</feature>
<dbReference type="GO" id="GO:0046854">
    <property type="term" value="P:phosphatidylinositol phosphate biosynthetic process"/>
    <property type="evidence" value="ECO:0007669"/>
    <property type="project" value="TreeGrafter"/>
</dbReference>
<accession>A0A2G9TSQ1</accession>
<dbReference type="GO" id="GO:0005942">
    <property type="term" value="C:phosphatidylinositol 3-kinase complex"/>
    <property type="evidence" value="ECO:0007669"/>
    <property type="project" value="TreeGrafter"/>
</dbReference>
<dbReference type="InterPro" id="IPR000980">
    <property type="entry name" value="SH2"/>
</dbReference>
<evidence type="ECO:0000259" key="3">
    <source>
        <dbReference type="PROSITE" id="PS50001"/>
    </source>
</evidence>
<dbReference type="Gene3D" id="3.30.505.10">
    <property type="entry name" value="SH2 domain"/>
    <property type="match status" value="2"/>
</dbReference>
<evidence type="ECO:0000313" key="4">
    <source>
        <dbReference type="EMBL" id="PIO60310.1"/>
    </source>
</evidence>
<gene>
    <name evidence="4" type="ORF">TELCIR_18196</name>
</gene>
<name>A0A2G9TSQ1_TELCI</name>